<evidence type="ECO:0000313" key="2">
    <source>
        <dbReference type="Proteomes" id="UP000324897"/>
    </source>
</evidence>
<reference evidence="1 2" key="1">
    <citation type="journal article" date="2019" name="Sci. Rep.">
        <title>A high-quality genome of Eragrostis curvula grass provides insights into Poaceae evolution and supports new strategies to enhance forage quality.</title>
        <authorList>
            <person name="Carballo J."/>
            <person name="Santos B.A.C.M."/>
            <person name="Zappacosta D."/>
            <person name="Garbus I."/>
            <person name="Selva J.P."/>
            <person name="Gallo C.A."/>
            <person name="Diaz A."/>
            <person name="Albertini E."/>
            <person name="Caccamo M."/>
            <person name="Echenique V."/>
        </authorList>
    </citation>
    <scope>NUCLEOTIDE SEQUENCE [LARGE SCALE GENOMIC DNA]</scope>
    <source>
        <strain evidence="2">cv. Victoria</strain>
        <tissue evidence="1">Leaf</tissue>
    </source>
</reference>
<dbReference type="Proteomes" id="UP000324897">
    <property type="component" value="Unassembled WGS sequence"/>
</dbReference>
<dbReference type="AlphaFoldDB" id="A0A5J9VEZ8"/>
<evidence type="ECO:0000313" key="1">
    <source>
        <dbReference type="EMBL" id="TVU34633.1"/>
    </source>
</evidence>
<accession>A0A5J9VEZ8</accession>
<name>A0A5J9VEZ8_9POAL</name>
<dbReference type="Gramene" id="TVU34633">
    <property type="protein sequence ID" value="TVU34633"/>
    <property type="gene ID" value="EJB05_16474"/>
</dbReference>
<evidence type="ECO:0008006" key="3">
    <source>
        <dbReference type="Google" id="ProtNLM"/>
    </source>
</evidence>
<dbReference type="OrthoDB" id="582186at2759"/>
<protein>
    <recommendedName>
        <fullName evidence="3">F-box domain-containing protein</fullName>
    </recommendedName>
</protein>
<feature type="non-terminal residue" evidence="1">
    <location>
        <position position="1"/>
    </location>
</feature>
<dbReference type="PANTHER" id="PTHR35828:SF13">
    <property type="entry name" value="OS01G0152100 PROTEIN"/>
    <property type="match status" value="1"/>
</dbReference>
<keyword evidence="2" id="KW-1185">Reference proteome</keyword>
<dbReference type="EMBL" id="RWGY01000009">
    <property type="protein sequence ID" value="TVU34633.1"/>
    <property type="molecule type" value="Genomic_DNA"/>
</dbReference>
<dbReference type="InterPro" id="IPR036047">
    <property type="entry name" value="F-box-like_dom_sf"/>
</dbReference>
<comment type="caution">
    <text evidence="1">The sequence shown here is derived from an EMBL/GenBank/DDBJ whole genome shotgun (WGS) entry which is preliminary data.</text>
</comment>
<proteinExistence type="predicted"/>
<sequence>MIKAGTGAAEGGAGGIAALPDGALVEVFSRVRDVEALFRCATTTKRWLRLFTDPGFLRLFWPETDRARLRGLFLKGPDGNMRRIFVPRPESPLGLEDSSRITSLVLNDHEDERDLLASSRGVILKHIFTSTCCMGSHTDIVLSDPITGAVDKFAPPPGCRCLRVDVAGHAILTAADVGDLNRVRRPPSIRQHTTSQMLLIGRHQDDQRLHQHLHAYSGVTGCWSAAATIRHHSRLRMTGARAGVVHQGAAHWLYRDETIDFSLPQDKRDLYMITATAATGRVSLTKLPIQAAGGLPYVCVGRDGRLSVACVHNMRVDVWTQQDEDDTSLAAWLLSQMSGKNWLLSQVIQMPSTAPANENFMSFKWFYFNKGAMMAVYGGNGVFVLDLETKAMEKIMDLSDCAPSYGYYMCVPYEMDLPEFFLGQLGGLAIEGDSEVGWRWPW</sequence>
<gene>
    <name evidence="1" type="ORF">EJB05_16474</name>
</gene>
<organism evidence="1 2">
    <name type="scientific">Eragrostis curvula</name>
    <name type="common">weeping love grass</name>
    <dbReference type="NCBI Taxonomy" id="38414"/>
    <lineage>
        <taxon>Eukaryota</taxon>
        <taxon>Viridiplantae</taxon>
        <taxon>Streptophyta</taxon>
        <taxon>Embryophyta</taxon>
        <taxon>Tracheophyta</taxon>
        <taxon>Spermatophyta</taxon>
        <taxon>Magnoliopsida</taxon>
        <taxon>Liliopsida</taxon>
        <taxon>Poales</taxon>
        <taxon>Poaceae</taxon>
        <taxon>PACMAD clade</taxon>
        <taxon>Chloridoideae</taxon>
        <taxon>Eragrostideae</taxon>
        <taxon>Eragrostidinae</taxon>
        <taxon>Eragrostis</taxon>
    </lineage>
</organism>
<dbReference type="PANTHER" id="PTHR35828">
    <property type="entry name" value="OS08G0203800 PROTEIN-RELATED"/>
    <property type="match status" value="1"/>
</dbReference>
<dbReference type="SUPFAM" id="SSF81383">
    <property type="entry name" value="F-box domain"/>
    <property type="match status" value="1"/>
</dbReference>